<evidence type="ECO:0000313" key="2">
    <source>
        <dbReference type="Proteomes" id="UP001344906"/>
    </source>
</evidence>
<dbReference type="Proteomes" id="UP001344906">
    <property type="component" value="Unassembled WGS sequence"/>
</dbReference>
<gene>
    <name evidence="1" type="ORF">KDH_33760</name>
</gene>
<keyword evidence="2" id="KW-1185">Reference proteome</keyword>
<evidence type="ECO:0000313" key="1">
    <source>
        <dbReference type="EMBL" id="GLV56536.1"/>
    </source>
</evidence>
<reference evidence="1 2" key="1">
    <citation type="submission" date="2023-02" db="EMBL/GenBank/DDBJ databases">
        <title>Dictyobacter halimunensis sp. nov., a new member of the class Ktedonobacteria from forest soil in a geothermal area.</title>
        <authorList>
            <person name="Rachmania M.K."/>
            <person name="Ningsih F."/>
            <person name="Sakai Y."/>
            <person name="Yabe S."/>
            <person name="Yokota A."/>
            <person name="Sjamsuridzal W."/>
        </authorList>
    </citation>
    <scope>NUCLEOTIDE SEQUENCE [LARGE SCALE GENOMIC DNA]</scope>
    <source>
        <strain evidence="1 2">S3.2.2.5</strain>
    </source>
</reference>
<comment type="caution">
    <text evidence="1">The sequence shown here is derived from an EMBL/GenBank/DDBJ whole genome shotgun (WGS) entry which is preliminary data.</text>
</comment>
<sequence length="48" mass="5549">MTIYRGTHDPAFILWQWVLAKGPSHLIGLRARLITSLVHWHITARADE</sequence>
<name>A0ABQ6FS09_9CHLR</name>
<organism evidence="1 2">
    <name type="scientific">Dictyobacter halimunensis</name>
    <dbReference type="NCBI Taxonomy" id="3026934"/>
    <lineage>
        <taxon>Bacteria</taxon>
        <taxon>Bacillati</taxon>
        <taxon>Chloroflexota</taxon>
        <taxon>Ktedonobacteria</taxon>
        <taxon>Ktedonobacterales</taxon>
        <taxon>Dictyobacteraceae</taxon>
        <taxon>Dictyobacter</taxon>
    </lineage>
</organism>
<accession>A0ABQ6FS09</accession>
<protein>
    <submittedName>
        <fullName evidence="1">Uncharacterized protein</fullName>
    </submittedName>
</protein>
<proteinExistence type="predicted"/>
<dbReference type="EMBL" id="BSRI01000002">
    <property type="protein sequence ID" value="GLV56536.1"/>
    <property type="molecule type" value="Genomic_DNA"/>
</dbReference>